<evidence type="ECO:0000256" key="7">
    <source>
        <dbReference type="ARBA" id="ARBA00023004"/>
    </source>
</evidence>
<dbReference type="PROSITE" id="PS00211">
    <property type="entry name" value="ABC_TRANSPORTER_1"/>
    <property type="match status" value="1"/>
</dbReference>
<dbReference type="GO" id="GO:0006826">
    <property type="term" value="P:iron ion transport"/>
    <property type="evidence" value="ECO:0007669"/>
    <property type="project" value="UniProtKB-KW"/>
</dbReference>
<keyword evidence="7" id="KW-0408">Iron</keyword>
<keyword evidence="5" id="KW-0547">Nucleotide-binding</keyword>
<name>A0A6N7W7X0_9ACTO</name>
<dbReference type="Pfam" id="PF00005">
    <property type="entry name" value="ABC_tran"/>
    <property type="match status" value="1"/>
</dbReference>
<dbReference type="SMART" id="SM00382">
    <property type="entry name" value="AAA"/>
    <property type="match status" value="1"/>
</dbReference>
<dbReference type="PROSITE" id="PS50893">
    <property type="entry name" value="ABC_TRANSPORTER_2"/>
    <property type="match status" value="1"/>
</dbReference>
<evidence type="ECO:0000256" key="4">
    <source>
        <dbReference type="ARBA" id="ARBA00022496"/>
    </source>
</evidence>
<accession>A0A6N7W7X0</accession>
<evidence type="ECO:0000256" key="2">
    <source>
        <dbReference type="ARBA" id="ARBA00022448"/>
    </source>
</evidence>
<keyword evidence="3" id="KW-1003">Cell membrane</keyword>
<comment type="subcellular location">
    <subcellularLocation>
        <location evidence="1">Cell membrane</location>
        <topology evidence="1">Peripheral membrane protein</topology>
    </subcellularLocation>
</comment>
<dbReference type="PANTHER" id="PTHR42771">
    <property type="entry name" value="IRON(3+)-HYDROXAMATE IMPORT ATP-BINDING PROTEIN FHUC"/>
    <property type="match status" value="1"/>
</dbReference>
<evidence type="ECO:0000256" key="1">
    <source>
        <dbReference type="ARBA" id="ARBA00004202"/>
    </source>
</evidence>
<dbReference type="CDD" id="cd03214">
    <property type="entry name" value="ABC_Iron-Siderophores_B12_Hemin"/>
    <property type="match status" value="1"/>
</dbReference>
<dbReference type="InterPro" id="IPR027417">
    <property type="entry name" value="P-loop_NTPase"/>
</dbReference>
<organism evidence="11 12">
    <name type="scientific">Scrofimicrobium canadense</name>
    <dbReference type="NCBI Taxonomy" id="2652290"/>
    <lineage>
        <taxon>Bacteria</taxon>
        <taxon>Bacillati</taxon>
        <taxon>Actinomycetota</taxon>
        <taxon>Actinomycetes</taxon>
        <taxon>Actinomycetales</taxon>
        <taxon>Actinomycetaceae</taxon>
        <taxon>Scrofimicrobium</taxon>
    </lineage>
</organism>
<dbReference type="FunFam" id="3.40.50.300:FF:000134">
    <property type="entry name" value="Iron-enterobactin ABC transporter ATP-binding protein"/>
    <property type="match status" value="1"/>
</dbReference>
<dbReference type="InterPro" id="IPR017871">
    <property type="entry name" value="ABC_transporter-like_CS"/>
</dbReference>
<reference evidence="11 12" key="1">
    <citation type="submission" date="2019-08" db="EMBL/GenBank/DDBJ databases">
        <title>In-depth cultivation of the pig gut microbiome towards novel bacterial diversity and tailored functional studies.</title>
        <authorList>
            <person name="Wylensek D."/>
            <person name="Hitch T.C.A."/>
            <person name="Clavel T."/>
        </authorList>
    </citation>
    <scope>NUCLEOTIDE SEQUENCE [LARGE SCALE GENOMIC DNA]</scope>
    <source>
        <strain evidence="11 12">WB03_NA08</strain>
    </source>
</reference>
<keyword evidence="9" id="KW-0472">Membrane</keyword>
<dbReference type="Proteomes" id="UP000470875">
    <property type="component" value="Unassembled WGS sequence"/>
</dbReference>
<dbReference type="InterPro" id="IPR051535">
    <property type="entry name" value="Siderophore_ABC-ATPase"/>
</dbReference>
<dbReference type="GO" id="GO:0005524">
    <property type="term" value="F:ATP binding"/>
    <property type="evidence" value="ECO:0007669"/>
    <property type="project" value="UniProtKB-KW"/>
</dbReference>
<evidence type="ECO:0000259" key="10">
    <source>
        <dbReference type="PROSITE" id="PS50893"/>
    </source>
</evidence>
<keyword evidence="2" id="KW-0813">Transport</keyword>
<keyword evidence="12" id="KW-1185">Reference proteome</keyword>
<evidence type="ECO:0000256" key="6">
    <source>
        <dbReference type="ARBA" id="ARBA00022840"/>
    </source>
</evidence>
<evidence type="ECO:0000256" key="3">
    <source>
        <dbReference type="ARBA" id="ARBA00022475"/>
    </source>
</evidence>
<dbReference type="SUPFAM" id="SSF52540">
    <property type="entry name" value="P-loop containing nucleoside triphosphate hydrolases"/>
    <property type="match status" value="1"/>
</dbReference>
<evidence type="ECO:0000313" key="11">
    <source>
        <dbReference type="EMBL" id="MSS85345.1"/>
    </source>
</evidence>
<keyword evidence="8" id="KW-0406">Ion transport</keyword>
<dbReference type="Gene3D" id="3.40.50.300">
    <property type="entry name" value="P-loop containing nucleotide triphosphate hydrolases"/>
    <property type="match status" value="1"/>
</dbReference>
<sequence>MSQERPSALTGVDLTLAYDARVISSSLNVEIPSGKVSVIIGPNACGKSTLLRALSRLLQPSQGTVYLSGTDIRSMAPKELARKLGLLPQSSVAPFGITVAELVGRGRFPHQKMLQQWSEDDQVAVARALQATGIAGLSTRPVEELSGGQRQRVWIALLLAQDSPLMLLDEPTTFLDISHQLEVLELVRRLNREEGRTMALVLHDLNQACRFADHLIVMKDGDIVEQGVPSDIMTESLLHRVFDLDARIIPDPVFGTPLVIPIGALRSDA</sequence>
<dbReference type="GO" id="GO:0016887">
    <property type="term" value="F:ATP hydrolysis activity"/>
    <property type="evidence" value="ECO:0007669"/>
    <property type="project" value="InterPro"/>
</dbReference>
<feature type="domain" description="ABC transporter" evidence="10">
    <location>
        <begin position="9"/>
        <end position="245"/>
    </location>
</feature>
<keyword evidence="6 11" id="KW-0067">ATP-binding</keyword>
<comment type="caution">
    <text evidence="11">The sequence shown here is derived from an EMBL/GenBank/DDBJ whole genome shotgun (WGS) entry which is preliminary data.</text>
</comment>
<dbReference type="InterPro" id="IPR003439">
    <property type="entry name" value="ABC_transporter-like_ATP-bd"/>
</dbReference>
<proteinExistence type="predicted"/>
<keyword evidence="4" id="KW-0410">Iron transport</keyword>
<evidence type="ECO:0000256" key="9">
    <source>
        <dbReference type="ARBA" id="ARBA00023136"/>
    </source>
</evidence>
<gene>
    <name evidence="11" type="ORF">FYJ24_11410</name>
</gene>
<evidence type="ECO:0000313" key="12">
    <source>
        <dbReference type="Proteomes" id="UP000470875"/>
    </source>
</evidence>
<dbReference type="EMBL" id="VULO01000016">
    <property type="protein sequence ID" value="MSS85345.1"/>
    <property type="molecule type" value="Genomic_DNA"/>
</dbReference>
<dbReference type="PANTHER" id="PTHR42771:SF2">
    <property type="entry name" value="IRON(3+)-HYDROXAMATE IMPORT ATP-BINDING PROTEIN FHUC"/>
    <property type="match status" value="1"/>
</dbReference>
<dbReference type="InterPro" id="IPR003593">
    <property type="entry name" value="AAA+_ATPase"/>
</dbReference>
<protein>
    <submittedName>
        <fullName evidence="11">ABC transporter ATP-binding protein</fullName>
    </submittedName>
</protein>
<dbReference type="AlphaFoldDB" id="A0A6N7W7X0"/>
<dbReference type="GO" id="GO:0005886">
    <property type="term" value="C:plasma membrane"/>
    <property type="evidence" value="ECO:0007669"/>
    <property type="project" value="UniProtKB-SubCell"/>
</dbReference>
<evidence type="ECO:0000256" key="8">
    <source>
        <dbReference type="ARBA" id="ARBA00023065"/>
    </source>
</evidence>
<evidence type="ECO:0000256" key="5">
    <source>
        <dbReference type="ARBA" id="ARBA00022741"/>
    </source>
</evidence>